<keyword evidence="3" id="KW-0862">Zinc</keyword>
<dbReference type="SMART" id="SM00050">
    <property type="entry name" value="DISIN"/>
    <property type="match status" value="1"/>
</dbReference>
<keyword evidence="7" id="KW-1185">Reference proteome</keyword>
<proteinExistence type="predicted"/>
<gene>
    <name evidence="6" type="ORF">RIMI_LOCUS19629923</name>
</gene>
<dbReference type="SUPFAM" id="SSF55486">
    <property type="entry name" value="Metalloproteases ('zincins'), catalytic domain"/>
    <property type="match status" value="1"/>
</dbReference>
<keyword evidence="1 3" id="KW-1015">Disulfide bond</keyword>
<dbReference type="Gene3D" id="4.10.70.10">
    <property type="entry name" value="Disintegrin domain"/>
    <property type="match status" value="1"/>
</dbReference>
<evidence type="ECO:0000313" key="6">
    <source>
        <dbReference type="EMBL" id="CAJ0964811.1"/>
    </source>
</evidence>
<feature type="binding site" evidence="3">
    <location>
        <position position="213"/>
    </location>
    <ligand>
        <name>Zn(2+)</name>
        <dbReference type="ChEBI" id="CHEBI:29105"/>
        <note>catalytic</note>
    </ligand>
</feature>
<dbReference type="SMART" id="SM00608">
    <property type="entry name" value="ACR"/>
    <property type="match status" value="1"/>
</dbReference>
<keyword evidence="3" id="KW-0479">Metal-binding</keyword>
<dbReference type="PROSITE" id="PS50215">
    <property type="entry name" value="ADAM_MEPRO"/>
    <property type="match status" value="1"/>
</dbReference>
<dbReference type="InterPro" id="IPR006586">
    <property type="entry name" value="ADAM_Cys-rich"/>
</dbReference>
<dbReference type="PANTHER" id="PTHR11905">
    <property type="entry name" value="ADAM A DISINTEGRIN AND METALLOPROTEASE DOMAIN"/>
    <property type="match status" value="1"/>
</dbReference>
<name>A0ABN9MDF2_9NEOB</name>
<evidence type="ECO:0000256" key="3">
    <source>
        <dbReference type="PROSITE-ProRule" id="PRU00276"/>
    </source>
</evidence>
<dbReference type="PANTHER" id="PTHR11905:SF136">
    <property type="entry name" value="DISINTEGRIN AND METALLOPROTEINASE DOMAIN-CONTAINING PROTEIN 9"/>
    <property type="match status" value="1"/>
</dbReference>
<feature type="disulfide bond" evidence="3">
    <location>
        <begin position="231"/>
        <end position="236"/>
    </location>
</feature>
<dbReference type="SUPFAM" id="SSF57552">
    <property type="entry name" value="Blood coagulation inhibitor (disintegrin)"/>
    <property type="match status" value="1"/>
</dbReference>
<organism evidence="6 7">
    <name type="scientific">Ranitomeya imitator</name>
    <name type="common">mimic poison frog</name>
    <dbReference type="NCBI Taxonomy" id="111125"/>
    <lineage>
        <taxon>Eukaryota</taxon>
        <taxon>Metazoa</taxon>
        <taxon>Chordata</taxon>
        <taxon>Craniata</taxon>
        <taxon>Vertebrata</taxon>
        <taxon>Euteleostomi</taxon>
        <taxon>Amphibia</taxon>
        <taxon>Batrachia</taxon>
        <taxon>Anura</taxon>
        <taxon>Neobatrachia</taxon>
        <taxon>Hyloidea</taxon>
        <taxon>Dendrobatidae</taxon>
        <taxon>Dendrobatinae</taxon>
        <taxon>Ranitomeya</taxon>
    </lineage>
</organism>
<dbReference type="InterPro" id="IPR034027">
    <property type="entry name" value="Reprolysin_adamalysin"/>
</dbReference>
<feature type="domain" description="Disintegrin" evidence="4">
    <location>
        <begin position="280"/>
        <end position="367"/>
    </location>
</feature>
<feature type="binding site" evidence="3">
    <location>
        <position position="223"/>
    </location>
    <ligand>
        <name>Zn(2+)</name>
        <dbReference type="ChEBI" id="CHEBI:29105"/>
        <note>catalytic</note>
    </ligand>
</feature>
<feature type="active site" evidence="3">
    <location>
        <position position="214"/>
    </location>
</feature>
<dbReference type="InterPro" id="IPR001590">
    <property type="entry name" value="Peptidase_M12B"/>
</dbReference>
<reference evidence="6" key="1">
    <citation type="submission" date="2023-07" db="EMBL/GenBank/DDBJ databases">
        <authorList>
            <person name="Stuckert A."/>
        </authorList>
    </citation>
    <scope>NUCLEOTIDE SEQUENCE</scope>
</reference>
<feature type="binding site" evidence="3">
    <location>
        <position position="217"/>
    </location>
    <ligand>
        <name>Zn(2+)</name>
        <dbReference type="ChEBI" id="CHEBI:29105"/>
        <note>catalytic</note>
    </ligand>
</feature>
<dbReference type="Pfam" id="PF08516">
    <property type="entry name" value="ADAM_CR"/>
    <property type="match status" value="1"/>
</dbReference>
<dbReference type="InterPro" id="IPR018358">
    <property type="entry name" value="Disintegrin_CS"/>
</dbReference>
<accession>A0ABN9MDF2</accession>
<evidence type="ECO:0000256" key="2">
    <source>
        <dbReference type="PROSITE-ProRule" id="PRU00068"/>
    </source>
</evidence>
<dbReference type="Pfam" id="PF01421">
    <property type="entry name" value="Reprolysin"/>
    <property type="match status" value="1"/>
</dbReference>
<dbReference type="CDD" id="cd04269">
    <property type="entry name" value="ZnMc_adamalysin_II_like"/>
    <property type="match status" value="1"/>
</dbReference>
<evidence type="ECO:0000256" key="1">
    <source>
        <dbReference type="ARBA" id="ARBA00023157"/>
    </source>
</evidence>
<dbReference type="Gene3D" id="3.40.390.10">
    <property type="entry name" value="Collagenase (Catalytic Domain)"/>
    <property type="match status" value="1"/>
</dbReference>
<sequence>MAAPTDERDDSADRALLVRHYATNVRIGTSFNAPHDPVCLGSCCLALAAPAPDSVTRQLQTSGAGSVKPPPSLQEIRVHLGSGSGTSREGVRYTGKQRCCASRDGGAVQLYLDNMYSMLNIRVVLVGLEIWTTMNYINIDGSAGEVLGRFVQWRETQLLPRRRHDSAQLVLKKKFGGTAGMAFVGTVCSRSHAGGINVFSTQTLQSFSSIVAHELGHNLGMNHDNDRGCKCSTQYCIMNSGASDSKNFSSCSEDDFEKLILNKGGTCLLNVPRPDESYTAPFCGNRLVDPGEECDCGNEKECEKDPCCQPGKCKLRSGAECANGACCQNCRFSPGGTVCRAVTNECDLPEYCNGSSPFCQPDVFIQNGNPCQNTKAYCYNGVCQYYDAQCQRIFGPNAKSAAPICFQNVNSKGDRFGNCGYQGSAYKSCESRNAMCGKLQCENVNSMPIFGIAPSIIQTPVQDIICWGVDFQLGSDVPDPAMVNEGTKCAEGKVCKGFQCVDSAALGYDCDVQNKCGGNGVCNSNKKLPL</sequence>
<feature type="disulfide bond" evidence="2">
    <location>
        <begin position="339"/>
        <end position="359"/>
    </location>
</feature>
<dbReference type="InterPro" id="IPR036436">
    <property type="entry name" value="Disintegrin_dom_sf"/>
</dbReference>
<evidence type="ECO:0000313" key="7">
    <source>
        <dbReference type="Proteomes" id="UP001176940"/>
    </source>
</evidence>
<dbReference type="PROSITE" id="PS50214">
    <property type="entry name" value="DISINTEGRIN_2"/>
    <property type="match status" value="1"/>
</dbReference>
<dbReference type="Pfam" id="PF00200">
    <property type="entry name" value="Disintegrin"/>
    <property type="match status" value="1"/>
</dbReference>
<evidence type="ECO:0000259" key="5">
    <source>
        <dbReference type="PROSITE" id="PS50215"/>
    </source>
</evidence>
<dbReference type="PRINTS" id="PR00289">
    <property type="entry name" value="DISINTEGRIN"/>
</dbReference>
<comment type="caution">
    <text evidence="6">The sequence shown here is derived from an EMBL/GenBank/DDBJ whole genome shotgun (WGS) entry which is preliminary data.</text>
</comment>
<dbReference type="InterPro" id="IPR024079">
    <property type="entry name" value="MetalloPept_cat_dom_sf"/>
</dbReference>
<comment type="caution">
    <text evidence="3">Lacks conserved residue(s) required for the propagation of feature annotation.</text>
</comment>
<dbReference type="EMBL" id="CAUEEQ010063270">
    <property type="protein sequence ID" value="CAJ0964811.1"/>
    <property type="molecule type" value="Genomic_DNA"/>
</dbReference>
<evidence type="ECO:0000259" key="4">
    <source>
        <dbReference type="PROSITE" id="PS50214"/>
    </source>
</evidence>
<feature type="domain" description="Peptidase M12B" evidence="5">
    <location>
        <begin position="111"/>
        <end position="272"/>
    </location>
</feature>
<dbReference type="PROSITE" id="PS00427">
    <property type="entry name" value="DISINTEGRIN_1"/>
    <property type="match status" value="1"/>
</dbReference>
<dbReference type="InterPro" id="IPR001762">
    <property type="entry name" value="Disintegrin_dom"/>
</dbReference>
<dbReference type="Proteomes" id="UP001176940">
    <property type="component" value="Unassembled WGS sequence"/>
</dbReference>
<protein>
    <submittedName>
        <fullName evidence="6">Uncharacterized protein</fullName>
    </submittedName>
</protein>